<evidence type="ECO:0000313" key="3">
    <source>
        <dbReference type="EMBL" id="CEJ62891.1"/>
    </source>
</evidence>
<name>A0A0F7U3M4_PENBI</name>
<accession>A0A0F7U3M4</accession>
<dbReference type="OrthoDB" id="5359231at2759"/>
<dbReference type="AlphaFoldDB" id="A0A0F7U3M4"/>
<dbReference type="PROSITE" id="PS50181">
    <property type="entry name" value="FBOX"/>
    <property type="match status" value="1"/>
</dbReference>
<reference evidence="4" key="1">
    <citation type="journal article" date="2015" name="Genome Announc.">
        <title>Draft genome sequence of the fungus Penicillium brasilianum MG11.</title>
        <authorList>
            <person name="Horn F."/>
            <person name="Linde J."/>
            <person name="Mattern D.J."/>
            <person name="Walther G."/>
            <person name="Guthke R."/>
            <person name="Brakhage A.A."/>
            <person name="Valiante V."/>
        </authorList>
    </citation>
    <scope>NUCLEOTIDE SEQUENCE [LARGE SCALE GENOMIC DNA]</scope>
    <source>
        <strain evidence="4">MG11</strain>
    </source>
</reference>
<dbReference type="Proteomes" id="UP000042958">
    <property type="component" value="Unassembled WGS sequence"/>
</dbReference>
<evidence type="ECO:0000256" key="1">
    <source>
        <dbReference type="SAM" id="MobiDB-lite"/>
    </source>
</evidence>
<evidence type="ECO:0000259" key="2">
    <source>
        <dbReference type="PROSITE" id="PS50181"/>
    </source>
</evidence>
<dbReference type="InterPro" id="IPR001810">
    <property type="entry name" value="F-box_dom"/>
</dbReference>
<sequence>MSAFPTLATIPFDVFYIIATFLDDSDYVHLSHTSRTIYALLNDDLIARRIVEKVFAHSREGLAALVARSGYRKAIMHRFNINEAVATAAPYAVAVLAFATDFLYQQGILCYQVQHEIRLLNVHHGDLRERLLNLYHIIPRLDSGLVATGVDPINQVTLLYFKDEILVFRLEGSGGQGSWLIAIDTTFRQTRRKRLLLRRSIPSSTPIFVRHTRSNLWYGTFTATHGLQGRWLCYGVDMATNRFIEFYFDSVEGWEIGQSICFEMYEDHLYTVSTLTTSDDDEHCSFYYWFCYSPRQKGQIWSGRIWRRDHREGPINEMWTQLSIQFDETAGRPVITECRREWADGNSENHRTNYFENLYTPTELRLKYPEGGIKSPPWSDNFNGAASGPDTAHLDSGKPKKRLRRNYHPEYENHDQTQRQEFIAAYTKYHCYHLSSSTFLDLVNDPVSQADGVHICDFLRLRTISRRRKCPFDDDGIAGEPGLLFQPTQSDANGRRLEGSDERFASRGMHMWPPEDAPVELRRLLCPSSCSGNMQAILDDRTLVYSVTSPGLPPGHLAIILISFDPMLHIPTLKPLGISRIPAHEASPFPVALTKPTESIRCLVKEVVPLYGVIDRGYRLR</sequence>
<feature type="domain" description="F-box" evidence="2">
    <location>
        <begin position="4"/>
        <end position="50"/>
    </location>
</feature>
<dbReference type="SUPFAM" id="SSF81383">
    <property type="entry name" value="F-box domain"/>
    <property type="match status" value="1"/>
</dbReference>
<gene>
    <name evidence="3" type="ORF">PMG11_11376</name>
</gene>
<proteinExistence type="predicted"/>
<evidence type="ECO:0000313" key="4">
    <source>
        <dbReference type="Proteomes" id="UP000042958"/>
    </source>
</evidence>
<keyword evidence="4" id="KW-1185">Reference proteome</keyword>
<protein>
    <recommendedName>
        <fullName evidence="2">F-box domain-containing protein</fullName>
    </recommendedName>
</protein>
<feature type="region of interest" description="Disordered" evidence="1">
    <location>
        <begin position="377"/>
        <end position="400"/>
    </location>
</feature>
<dbReference type="InterPro" id="IPR036047">
    <property type="entry name" value="F-box-like_dom_sf"/>
</dbReference>
<dbReference type="STRING" id="104259.A0A0F7U3M4"/>
<dbReference type="EMBL" id="CDHK01000028">
    <property type="protein sequence ID" value="CEJ62891.1"/>
    <property type="molecule type" value="Genomic_DNA"/>
</dbReference>
<organism evidence="3 4">
    <name type="scientific">Penicillium brasilianum</name>
    <dbReference type="NCBI Taxonomy" id="104259"/>
    <lineage>
        <taxon>Eukaryota</taxon>
        <taxon>Fungi</taxon>
        <taxon>Dikarya</taxon>
        <taxon>Ascomycota</taxon>
        <taxon>Pezizomycotina</taxon>
        <taxon>Eurotiomycetes</taxon>
        <taxon>Eurotiomycetidae</taxon>
        <taxon>Eurotiales</taxon>
        <taxon>Aspergillaceae</taxon>
        <taxon>Penicillium</taxon>
    </lineage>
</organism>